<reference evidence="8 9" key="1">
    <citation type="submission" date="2022-10" db="EMBL/GenBank/DDBJ databases">
        <title>Luteolibacter flavescens strain MCCC 1K03193, whole genome shotgun sequencing project.</title>
        <authorList>
            <person name="Zhao G."/>
            <person name="Shen L."/>
        </authorList>
    </citation>
    <scope>NUCLEOTIDE SEQUENCE [LARGE SCALE GENOMIC DNA]</scope>
    <source>
        <strain evidence="8 9">MCCC 1K03193</strain>
    </source>
</reference>
<comment type="similarity">
    <text evidence="1 4">Belongs to the glycosyl hydrolase 32 family.</text>
</comment>
<dbReference type="InterPro" id="IPR013320">
    <property type="entry name" value="ConA-like_dom_sf"/>
</dbReference>
<gene>
    <name evidence="8" type="ORF">OKA04_16795</name>
</gene>
<feature type="domain" description="Glycosyl hydrolase family 32 N-terminal" evidence="6">
    <location>
        <begin position="278"/>
        <end position="564"/>
    </location>
</feature>
<evidence type="ECO:0000313" key="9">
    <source>
        <dbReference type="Proteomes" id="UP001207930"/>
    </source>
</evidence>
<dbReference type="Gene3D" id="2.60.120.560">
    <property type="entry name" value="Exo-inulinase, domain 1"/>
    <property type="match status" value="1"/>
</dbReference>
<dbReference type="Pfam" id="PF00251">
    <property type="entry name" value="Glyco_hydro_32N"/>
    <property type="match status" value="1"/>
</dbReference>
<dbReference type="InterPro" id="IPR013148">
    <property type="entry name" value="Glyco_hydro_32_N"/>
</dbReference>
<name>A0ABT3FS52_9BACT</name>
<protein>
    <submittedName>
        <fullName evidence="8">Glycoside hydrolase family 32 protein</fullName>
    </submittedName>
</protein>
<dbReference type="InterPro" id="IPR023296">
    <property type="entry name" value="Glyco_hydro_beta-prop_sf"/>
</dbReference>
<accession>A0ABT3FS52</accession>
<feature type="domain" description="Glycosyl hydrolase family 32 C-terminal" evidence="7">
    <location>
        <begin position="592"/>
        <end position="704"/>
    </location>
</feature>
<proteinExistence type="inferred from homology"/>
<feature type="chain" id="PRO_5046861583" evidence="5">
    <location>
        <begin position="19"/>
        <end position="711"/>
    </location>
</feature>
<dbReference type="Pfam" id="PF08244">
    <property type="entry name" value="Glyco_hydro_32C"/>
    <property type="match status" value="1"/>
</dbReference>
<dbReference type="SUPFAM" id="SSF49899">
    <property type="entry name" value="Concanavalin A-like lectins/glucanases"/>
    <property type="match status" value="1"/>
</dbReference>
<evidence type="ECO:0000313" key="8">
    <source>
        <dbReference type="EMBL" id="MCW1886398.1"/>
    </source>
</evidence>
<evidence type="ECO:0000256" key="4">
    <source>
        <dbReference type="RuleBase" id="RU362110"/>
    </source>
</evidence>
<dbReference type="EMBL" id="JAPDDS010000010">
    <property type="protein sequence ID" value="MCW1886398.1"/>
    <property type="molecule type" value="Genomic_DNA"/>
</dbReference>
<sequence>MRLLLLPLLCLPALSAAATDVIVADFEGEDFGSWKVTGSAFGKGPVAGSLPGQMQVSGFIGQRLVNGYHGGDDALGTLESPEFKVERKFLNFLIGGGRFPGETCMDLLLDGKVVRTATGRYTQPGGSERLDWQTWDVADLAGKSVSLRITDKRTGTWGHINVDNIVQSDAPKTLELKKEFAITDRYLIWPVSRDPSQRQRFWFTLDGEEKPLLYADICLSNNPDFWVFTDLADHQGRKVTVTGTIPGVLGDAWEKVKISDTYPGEEVIYQEELRPQYHFSSRRGWLNDPNGMVWHDGQWHLFYQHNPYNHGWHNMTWGHAVSSDLFHWKEKPPGLQPDQEGYMYSGSGIFAPKGSTALPVKGDSLVLAYTANGNHGYEPGHKVVQSLAFSEDGGKTFTKFKGNPVLPHVVAENRDPKIFWHEPSKHWVMPLYYDGEDYGIYTSPDMVKWEKTSDYKIPTDGECPDLFELPVDGDAKNTRWIAWGAQGKYMLGSFDGKTFKPESGPHQHYFGAAYAGQSYDNAPDKRRVHIGWMRDTGAGFQGMPFNLQMTLPMDFTLRKQGDGIRLWSEPSKEVEGIRSATKDLNGLAFSSGQVDPLAEFKGGQYEIEAVIDVAATTASEVGFRIFDDHAAIWKPGDEQFTGARGKQAPVDGKLNVRIFVDTVSMEVFVNGTYVSKFIRQLPGTKPIRIVANGGEVKFDTLKVHTLKSVWK</sequence>
<keyword evidence="5" id="KW-0732">Signal</keyword>
<dbReference type="InterPro" id="IPR013189">
    <property type="entry name" value="Glyco_hydro_32_C"/>
</dbReference>
<evidence type="ECO:0000259" key="6">
    <source>
        <dbReference type="Pfam" id="PF00251"/>
    </source>
</evidence>
<comment type="caution">
    <text evidence="8">The sequence shown here is derived from an EMBL/GenBank/DDBJ whole genome shotgun (WGS) entry which is preliminary data.</text>
</comment>
<dbReference type="GO" id="GO:0016787">
    <property type="term" value="F:hydrolase activity"/>
    <property type="evidence" value="ECO:0007669"/>
    <property type="project" value="UniProtKB-KW"/>
</dbReference>
<keyword evidence="3 4" id="KW-0326">Glycosidase</keyword>
<evidence type="ECO:0000256" key="3">
    <source>
        <dbReference type="ARBA" id="ARBA00023295"/>
    </source>
</evidence>
<dbReference type="Proteomes" id="UP001207930">
    <property type="component" value="Unassembled WGS sequence"/>
</dbReference>
<dbReference type="SMART" id="SM00640">
    <property type="entry name" value="Glyco_32"/>
    <property type="match status" value="1"/>
</dbReference>
<evidence type="ECO:0000259" key="7">
    <source>
        <dbReference type="Pfam" id="PF08244"/>
    </source>
</evidence>
<evidence type="ECO:0000256" key="2">
    <source>
        <dbReference type="ARBA" id="ARBA00022801"/>
    </source>
</evidence>
<organism evidence="8 9">
    <name type="scientific">Luteolibacter flavescens</name>
    <dbReference type="NCBI Taxonomy" id="1859460"/>
    <lineage>
        <taxon>Bacteria</taxon>
        <taxon>Pseudomonadati</taxon>
        <taxon>Verrucomicrobiota</taxon>
        <taxon>Verrucomicrobiia</taxon>
        <taxon>Verrucomicrobiales</taxon>
        <taxon>Verrucomicrobiaceae</taxon>
        <taxon>Luteolibacter</taxon>
    </lineage>
</organism>
<dbReference type="Gene3D" id="2.115.10.20">
    <property type="entry name" value="Glycosyl hydrolase domain, family 43"/>
    <property type="match status" value="1"/>
</dbReference>
<keyword evidence="9" id="KW-1185">Reference proteome</keyword>
<feature type="signal peptide" evidence="5">
    <location>
        <begin position="1"/>
        <end position="18"/>
    </location>
</feature>
<dbReference type="CDD" id="cd18622">
    <property type="entry name" value="GH32_Inu-like"/>
    <property type="match status" value="1"/>
</dbReference>
<dbReference type="PANTHER" id="PTHR42800:SF1">
    <property type="entry name" value="EXOINULINASE INUD (AFU_ORTHOLOGUE AFUA_5G00480)"/>
    <property type="match status" value="1"/>
</dbReference>
<evidence type="ECO:0000256" key="1">
    <source>
        <dbReference type="ARBA" id="ARBA00009902"/>
    </source>
</evidence>
<dbReference type="InterPro" id="IPR001362">
    <property type="entry name" value="Glyco_hydro_32"/>
</dbReference>
<keyword evidence="2 4" id="KW-0378">Hydrolase</keyword>
<evidence type="ECO:0000256" key="5">
    <source>
        <dbReference type="SAM" id="SignalP"/>
    </source>
</evidence>
<dbReference type="RefSeq" id="WP_264502355.1">
    <property type="nucleotide sequence ID" value="NZ_JAPDDS010000010.1"/>
</dbReference>
<dbReference type="PANTHER" id="PTHR42800">
    <property type="entry name" value="EXOINULINASE INUD (AFU_ORTHOLOGUE AFUA_5G00480)"/>
    <property type="match status" value="1"/>
</dbReference>
<dbReference type="SUPFAM" id="SSF75005">
    <property type="entry name" value="Arabinanase/levansucrase/invertase"/>
    <property type="match status" value="1"/>
</dbReference>